<evidence type="ECO:0000313" key="2">
    <source>
        <dbReference type="Proteomes" id="UP000499080"/>
    </source>
</evidence>
<keyword evidence="2" id="KW-1185">Reference proteome</keyword>
<name>A0A4Y2L175_ARAVE</name>
<dbReference type="EMBL" id="BGPR01005237">
    <property type="protein sequence ID" value="GBN08149.1"/>
    <property type="molecule type" value="Genomic_DNA"/>
</dbReference>
<sequence length="103" mass="11092">MLVEGSHIPALLDVPLRRSPMGSSQVSAEAILRNHHTRLLDSGMSPLGTAKCFKSHVEGRRYVGTIHFGVGATVDSQQSQLLHPAEAPSTVVPLTFPRKILGQ</sequence>
<gene>
    <name evidence="1" type="ORF">AVEN_1023_1</name>
</gene>
<reference evidence="1 2" key="1">
    <citation type="journal article" date="2019" name="Sci. Rep.">
        <title>Orb-weaving spider Araneus ventricosus genome elucidates the spidroin gene catalogue.</title>
        <authorList>
            <person name="Kono N."/>
            <person name="Nakamura H."/>
            <person name="Ohtoshi R."/>
            <person name="Moran D.A.P."/>
            <person name="Shinohara A."/>
            <person name="Yoshida Y."/>
            <person name="Fujiwara M."/>
            <person name="Mori M."/>
            <person name="Tomita M."/>
            <person name="Arakawa K."/>
        </authorList>
    </citation>
    <scope>NUCLEOTIDE SEQUENCE [LARGE SCALE GENOMIC DNA]</scope>
</reference>
<dbReference type="Proteomes" id="UP000499080">
    <property type="component" value="Unassembled WGS sequence"/>
</dbReference>
<protein>
    <submittedName>
        <fullName evidence="1">Uncharacterized protein</fullName>
    </submittedName>
</protein>
<comment type="caution">
    <text evidence="1">The sequence shown here is derived from an EMBL/GenBank/DDBJ whole genome shotgun (WGS) entry which is preliminary data.</text>
</comment>
<evidence type="ECO:0000313" key="1">
    <source>
        <dbReference type="EMBL" id="GBN08149.1"/>
    </source>
</evidence>
<organism evidence="1 2">
    <name type="scientific">Araneus ventricosus</name>
    <name type="common">Orbweaver spider</name>
    <name type="synonym">Epeira ventricosa</name>
    <dbReference type="NCBI Taxonomy" id="182803"/>
    <lineage>
        <taxon>Eukaryota</taxon>
        <taxon>Metazoa</taxon>
        <taxon>Ecdysozoa</taxon>
        <taxon>Arthropoda</taxon>
        <taxon>Chelicerata</taxon>
        <taxon>Arachnida</taxon>
        <taxon>Araneae</taxon>
        <taxon>Araneomorphae</taxon>
        <taxon>Entelegynae</taxon>
        <taxon>Araneoidea</taxon>
        <taxon>Araneidae</taxon>
        <taxon>Araneus</taxon>
    </lineage>
</organism>
<dbReference type="AlphaFoldDB" id="A0A4Y2L175"/>
<accession>A0A4Y2L175</accession>
<proteinExistence type="predicted"/>